<sequence length="424" mass="47740">MDGLFLTDDMFDSAHMASVEAFLSQIAPQPSTVLRNGFFFTDDDIEAAKLNEGLPFVITPAYDTAGTPNFFDANGNLVAGIYANMPNEVYHSLPATSSSQVKKYAKSPAHYKRAYIDKIDRKRTAKSTERTYDAGTYSHELILEPEGFYERYFRLLNPVEHENSLHTTDDLREKCKELNLAVSGTKAALTERILQADPSVLIFEEQQKRHLIDHAGEQAVLKALEVQADSTGRPSLVDCMSDDLVKPLLNQTPIDPIVWDDAHRACETVRNHEWANTILQNGFAELSVIAQCPETGMMLKVRFDWLSKDGVPADVKTTRSANPLMAAYQFGDLGYDLQAYMYTYVGRLAGIPCPTNVFPFVAVEYLDADICEVFELSDADWEIAERNFHRHIKNLHRSLEDNDWPGYTQRNGSTLLTLPKRGRV</sequence>
<dbReference type="Gene3D" id="1.10.720.30">
    <property type="entry name" value="SAP domain"/>
    <property type="match status" value="1"/>
</dbReference>
<accession>A0A1B1LRD7</accession>
<dbReference type="PROSITE" id="PS50800">
    <property type="entry name" value="SAP"/>
    <property type="match status" value="1"/>
</dbReference>
<proteinExistence type="predicted"/>
<dbReference type="InterPro" id="IPR003034">
    <property type="entry name" value="SAP_dom"/>
</dbReference>
<keyword evidence="2" id="KW-0614">Plasmid</keyword>
<evidence type="ECO:0000259" key="1">
    <source>
        <dbReference type="PROSITE" id="PS50800"/>
    </source>
</evidence>
<organism evidence="2">
    <name type="scientific">Vibrio parahaemolyticus</name>
    <dbReference type="NCBI Taxonomy" id="670"/>
    <lineage>
        <taxon>Bacteria</taxon>
        <taxon>Pseudomonadati</taxon>
        <taxon>Pseudomonadota</taxon>
        <taxon>Gammaproteobacteria</taxon>
        <taxon>Vibrionales</taxon>
        <taxon>Vibrionaceae</taxon>
        <taxon>Vibrio</taxon>
    </lineage>
</organism>
<dbReference type="Pfam" id="PF12684">
    <property type="entry name" value="DUF3799"/>
    <property type="match status" value="1"/>
</dbReference>
<reference evidence="2" key="1">
    <citation type="journal article" date="2016" name="Antimicrob. Agents Chemother.">
        <title>Genetic Characterization of a blaVEB-2-carrying plasmid in Vibrio parahaemolyticus.</title>
        <authorList>
            <person name="Li R."/>
            <person name="Ye L."/>
            <person name="Zheng Z."/>
            <person name="Chan E.W."/>
            <person name="Chen S."/>
        </authorList>
    </citation>
    <scope>NUCLEOTIDE SEQUENCE</scope>
    <source>
        <strain evidence="2">VPS92</strain>
        <plasmid evidence="2">pVPS92-VEB</plasmid>
    </source>
</reference>
<feature type="domain" description="SAP" evidence="1">
    <location>
        <begin position="163"/>
        <end position="197"/>
    </location>
</feature>
<dbReference type="SMART" id="SM00513">
    <property type="entry name" value="SAP"/>
    <property type="match status" value="1"/>
</dbReference>
<dbReference type="RefSeq" id="WP_154715494.1">
    <property type="nucleotide sequence ID" value="NZ_JAESOU010000012.1"/>
</dbReference>
<dbReference type="AlphaFoldDB" id="A0A1B1LRD7"/>
<dbReference type="EMBL" id="KU356480">
    <property type="protein sequence ID" value="ANS55624.1"/>
    <property type="molecule type" value="Genomic_DNA"/>
</dbReference>
<dbReference type="SUPFAM" id="SSF68906">
    <property type="entry name" value="SAP domain"/>
    <property type="match status" value="1"/>
</dbReference>
<dbReference type="InterPro" id="IPR011604">
    <property type="entry name" value="PDDEXK-like_dom_sf"/>
</dbReference>
<dbReference type="InterPro" id="IPR024432">
    <property type="entry name" value="Put_RecE_PDDEXK-like_dom"/>
</dbReference>
<geneLocation type="plasmid" evidence="2">
    <name>pVPS92-VEB</name>
</geneLocation>
<dbReference type="Pfam" id="PF02037">
    <property type="entry name" value="SAP"/>
    <property type="match status" value="1"/>
</dbReference>
<dbReference type="InterPro" id="IPR036361">
    <property type="entry name" value="SAP_dom_sf"/>
</dbReference>
<protein>
    <recommendedName>
        <fullName evidence="1">SAP domain-containing protein</fullName>
    </recommendedName>
</protein>
<name>A0A1B1LRD7_VIBPH</name>
<dbReference type="Gene3D" id="3.90.320.10">
    <property type="match status" value="1"/>
</dbReference>
<evidence type="ECO:0000313" key="2">
    <source>
        <dbReference type="EMBL" id="ANS55624.1"/>
    </source>
</evidence>